<dbReference type="Gene3D" id="3.60.21.10">
    <property type="match status" value="1"/>
</dbReference>
<evidence type="ECO:0000313" key="3">
    <source>
        <dbReference type="Proteomes" id="UP000078316"/>
    </source>
</evidence>
<organism evidence="2 3">
    <name type="scientific">Methylobacterium platani</name>
    <dbReference type="NCBI Taxonomy" id="427683"/>
    <lineage>
        <taxon>Bacteria</taxon>
        <taxon>Pseudomonadati</taxon>
        <taxon>Pseudomonadota</taxon>
        <taxon>Alphaproteobacteria</taxon>
        <taxon>Hyphomicrobiales</taxon>
        <taxon>Methylobacteriaceae</taxon>
        <taxon>Methylobacterium</taxon>
    </lineage>
</organism>
<dbReference type="CDD" id="cd00144">
    <property type="entry name" value="MPP_PPP_family"/>
    <property type="match status" value="1"/>
</dbReference>
<feature type="domain" description="Calcineurin-like phosphoesterase" evidence="1">
    <location>
        <begin position="7"/>
        <end position="178"/>
    </location>
</feature>
<dbReference type="AlphaFoldDB" id="A0A179SGH7"/>
<dbReference type="EMBL" id="LWHQ01000007">
    <property type="protein sequence ID" value="OAS26967.1"/>
    <property type="molecule type" value="Genomic_DNA"/>
</dbReference>
<comment type="caution">
    <text evidence="2">The sequence shown here is derived from an EMBL/GenBank/DDBJ whole genome shotgun (WGS) entry which is preliminary data.</text>
</comment>
<dbReference type="InterPro" id="IPR050126">
    <property type="entry name" value="Ap4A_hydrolase"/>
</dbReference>
<dbReference type="RefSeq" id="WP_048436470.1">
    <property type="nucleotide sequence ID" value="NZ_LWHQ01000007.1"/>
</dbReference>
<proteinExistence type="predicted"/>
<dbReference type="InterPro" id="IPR004843">
    <property type="entry name" value="Calcineurin-like_PHP"/>
</dbReference>
<dbReference type="GO" id="GO:0008803">
    <property type="term" value="F:bis(5'-nucleosyl)-tetraphosphatase (symmetrical) activity"/>
    <property type="evidence" value="ECO:0007669"/>
    <property type="project" value="TreeGrafter"/>
</dbReference>
<dbReference type="PANTHER" id="PTHR42850:SF4">
    <property type="entry name" value="ZINC-DEPENDENT ENDOPOLYPHOSPHATASE"/>
    <property type="match status" value="1"/>
</dbReference>
<protein>
    <submittedName>
        <fullName evidence="2">Metallophosphoesterase</fullName>
    </submittedName>
</protein>
<dbReference type="Proteomes" id="UP000078316">
    <property type="component" value="Unassembled WGS sequence"/>
</dbReference>
<evidence type="ECO:0000259" key="1">
    <source>
        <dbReference type="Pfam" id="PF00149"/>
    </source>
</evidence>
<evidence type="ECO:0000313" key="2">
    <source>
        <dbReference type="EMBL" id="OAS26967.1"/>
    </source>
</evidence>
<name>A0A179SGH7_9HYPH</name>
<sequence>MDELTYAIGDVHGCASALESLLARIAAHGAGRHRRLVFLGDYIDKGPESARAVAIVRDLHERDPDAVVCLMGNRESALLRAVHDPRRAAAWRETGGDRTLASYGVARAVDLPAAVLAWIAGLQTVHEDALRYYVHAGFRPGRRGIDPSVRARLWIREPFLSADFDFGKHVVHGHTPCYAGLPERRPYRTNLDTAPLRTGLLTAAVFDGTDPGPVAFLQSRDA</sequence>
<dbReference type="GO" id="GO:0016791">
    <property type="term" value="F:phosphatase activity"/>
    <property type="evidence" value="ECO:0007669"/>
    <property type="project" value="TreeGrafter"/>
</dbReference>
<dbReference type="OrthoDB" id="9807890at2"/>
<dbReference type="PANTHER" id="PTHR42850">
    <property type="entry name" value="METALLOPHOSPHOESTERASE"/>
    <property type="match status" value="1"/>
</dbReference>
<dbReference type="Pfam" id="PF00149">
    <property type="entry name" value="Metallophos"/>
    <property type="match status" value="1"/>
</dbReference>
<reference evidence="2 3" key="1">
    <citation type="submission" date="2016-04" db="EMBL/GenBank/DDBJ databases">
        <authorList>
            <person name="Evans L.H."/>
            <person name="Alamgir A."/>
            <person name="Owens N."/>
            <person name="Weber N.D."/>
            <person name="Virtaneva K."/>
            <person name="Barbian K."/>
            <person name="Babar A."/>
            <person name="Rosenke K."/>
        </authorList>
    </citation>
    <scope>NUCLEOTIDE SEQUENCE [LARGE SCALE GENOMIC DNA]</scope>
    <source>
        <strain evidence="2 3">PMB02</strain>
    </source>
</reference>
<dbReference type="InterPro" id="IPR029052">
    <property type="entry name" value="Metallo-depent_PP-like"/>
</dbReference>
<gene>
    <name evidence="2" type="ORF">A5481_03100</name>
</gene>
<dbReference type="GO" id="GO:0110154">
    <property type="term" value="P:RNA decapping"/>
    <property type="evidence" value="ECO:0007669"/>
    <property type="project" value="TreeGrafter"/>
</dbReference>
<dbReference type="STRING" id="427683.A5481_03100"/>
<accession>A0A179SGH7</accession>
<dbReference type="GO" id="GO:0005737">
    <property type="term" value="C:cytoplasm"/>
    <property type="evidence" value="ECO:0007669"/>
    <property type="project" value="TreeGrafter"/>
</dbReference>
<dbReference type="SUPFAM" id="SSF56300">
    <property type="entry name" value="Metallo-dependent phosphatases"/>
    <property type="match status" value="1"/>
</dbReference>